<feature type="domain" description="C2H2-type" evidence="2">
    <location>
        <begin position="297"/>
        <end position="315"/>
    </location>
</feature>
<dbReference type="InterPro" id="IPR013087">
    <property type="entry name" value="Znf_C2H2_type"/>
</dbReference>
<organism evidence="3 4">
    <name type="scientific">Rhizoctonia solani</name>
    <dbReference type="NCBI Taxonomy" id="456999"/>
    <lineage>
        <taxon>Eukaryota</taxon>
        <taxon>Fungi</taxon>
        <taxon>Dikarya</taxon>
        <taxon>Basidiomycota</taxon>
        <taxon>Agaricomycotina</taxon>
        <taxon>Agaricomycetes</taxon>
        <taxon>Cantharellales</taxon>
        <taxon>Ceratobasidiaceae</taxon>
        <taxon>Rhizoctonia</taxon>
    </lineage>
</organism>
<protein>
    <recommendedName>
        <fullName evidence="2">C2H2-type domain-containing protein</fullName>
    </recommendedName>
</protein>
<dbReference type="Proteomes" id="UP000663853">
    <property type="component" value="Unassembled WGS sequence"/>
</dbReference>
<feature type="compositionally biased region" description="Low complexity" evidence="1">
    <location>
        <begin position="439"/>
        <end position="463"/>
    </location>
</feature>
<feature type="compositionally biased region" description="Acidic residues" evidence="1">
    <location>
        <begin position="471"/>
        <end position="482"/>
    </location>
</feature>
<dbReference type="AlphaFoldDB" id="A0A8H3HHA5"/>
<evidence type="ECO:0000313" key="4">
    <source>
        <dbReference type="Proteomes" id="UP000663853"/>
    </source>
</evidence>
<evidence type="ECO:0000313" key="3">
    <source>
        <dbReference type="EMBL" id="CAE6512797.1"/>
    </source>
</evidence>
<feature type="compositionally biased region" description="Low complexity" evidence="1">
    <location>
        <begin position="111"/>
        <end position="122"/>
    </location>
</feature>
<dbReference type="Pfam" id="PF00096">
    <property type="entry name" value="zf-C2H2"/>
    <property type="match status" value="1"/>
</dbReference>
<comment type="caution">
    <text evidence="3">The sequence shown here is derived from an EMBL/GenBank/DDBJ whole genome shotgun (WGS) entry which is preliminary data.</text>
</comment>
<feature type="region of interest" description="Disordered" evidence="1">
    <location>
        <begin position="204"/>
        <end position="223"/>
    </location>
</feature>
<reference evidence="3" key="1">
    <citation type="submission" date="2021-01" db="EMBL/GenBank/DDBJ databases">
        <authorList>
            <person name="Kaushik A."/>
        </authorList>
    </citation>
    <scope>NUCLEOTIDE SEQUENCE</scope>
    <source>
        <strain evidence="3">AG6-10EEA</strain>
    </source>
</reference>
<feature type="compositionally biased region" description="Pro residues" evidence="1">
    <location>
        <begin position="204"/>
        <end position="214"/>
    </location>
</feature>
<evidence type="ECO:0000259" key="2">
    <source>
        <dbReference type="Pfam" id="PF00096"/>
    </source>
</evidence>
<gene>
    <name evidence="3" type="ORF">RDB_LOCUS131651</name>
</gene>
<sequence length="482" mass="50830">MPPQTRSKLQIQLFPMPSLSPSNGDSYDELSYMYRQKESGDWDERYGAPIRPPVHDRLISTKRKCVSVSVQTSPIEEVCPPLCRDNGSSSGSSPDPESEGEEGYANKNGLKRSGSTTSSQASKKAKVAKLTASPAKVAPPKQPRRDTIITLDGNTPKPRSIYAPSPTPLQCTYIYPLALGPPRRPIDLRRNKGAKPLLEAPLLPPAVPQPPADPNAPSSAEGACPPVEGAPMEIDDSHKITHRCPITFSREFEMRRHIRTVHIAEEVRAVVEGRLPRSEATVIPENWDGKTLISKPTCAGCGTTFSRPDAVRRHQTEVNAKMENGICIECPGPKVHIRRGPRKDVHLPTPDATPAPPTLAPAPMPAFIHAMNAGMGAGPVPIAPAPAPASSSIPAVAPIPVPTLMSAPASIPGLVPIAPAAPVAAVPSLHALAPAPLAPGAGVTSDASPAPAAPAVAPQPSSAARDHVEPAEVELESEDECN</sequence>
<proteinExistence type="predicted"/>
<evidence type="ECO:0000256" key="1">
    <source>
        <dbReference type="SAM" id="MobiDB-lite"/>
    </source>
</evidence>
<accession>A0A8H3HHA5</accession>
<name>A0A8H3HHA5_9AGAM</name>
<dbReference type="EMBL" id="CAJMXA010003711">
    <property type="protein sequence ID" value="CAE6512797.1"/>
    <property type="molecule type" value="Genomic_DNA"/>
</dbReference>
<feature type="region of interest" description="Disordered" evidence="1">
    <location>
        <begin position="69"/>
        <end position="165"/>
    </location>
</feature>
<feature type="region of interest" description="Disordered" evidence="1">
    <location>
        <begin position="439"/>
        <end position="482"/>
    </location>
</feature>
<feature type="region of interest" description="Disordered" evidence="1">
    <location>
        <begin position="1"/>
        <end position="27"/>
    </location>
</feature>
<feature type="compositionally biased region" description="Polar residues" evidence="1">
    <location>
        <begin position="1"/>
        <end position="10"/>
    </location>
</feature>